<feature type="region of interest" description="Disordered" evidence="1">
    <location>
        <begin position="53"/>
        <end position="77"/>
    </location>
</feature>
<dbReference type="EMBL" id="SKBQ01000095">
    <property type="protein sequence ID" value="TPX07075.1"/>
    <property type="molecule type" value="Genomic_DNA"/>
</dbReference>
<name>A0A507ADG9_9PEZI</name>
<dbReference type="InParanoid" id="A0A507ADG9"/>
<protein>
    <submittedName>
        <fullName evidence="2">Uncharacterized protein</fullName>
    </submittedName>
</protein>
<evidence type="ECO:0000256" key="1">
    <source>
        <dbReference type="SAM" id="MobiDB-lite"/>
    </source>
</evidence>
<keyword evidence="3" id="KW-1185">Reference proteome</keyword>
<organism evidence="2 3">
    <name type="scientific">Thyridium curvatum</name>
    <dbReference type="NCBI Taxonomy" id="1093900"/>
    <lineage>
        <taxon>Eukaryota</taxon>
        <taxon>Fungi</taxon>
        <taxon>Dikarya</taxon>
        <taxon>Ascomycota</taxon>
        <taxon>Pezizomycotina</taxon>
        <taxon>Sordariomycetes</taxon>
        <taxon>Sordariomycetidae</taxon>
        <taxon>Thyridiales</taxon>
        <taxon>Thyridiaceae</taxon>
        <taxon>Thyridium</taxon>
    </lineage>
</organism>
<dbReference type="Proteomes" id="UP000319257">
    <property type="component" value="Unassembled WGS sequence"/>
</dbReference>
<dbReference type="OrthoDB" id="5216639at2759"/>
<comment type="caution">
    <text evidence="2">The sequence shown here is derived from an EMBL/GenBank/DDBJ whole genome shotgun (WGS) entry which is preliminary data.</text>
</comment>
<accession>A0A507ADG9</accession>
<evidence type="ECO:0000313" key="2">
    <source>
        <dbReference type="EMBL" id="TPX07075.1"/>
    </source>
</evidence>
<sequence length="77" mass="8992">MCTQINNLFTCGHRGFRKFDNCPQFGKTCFGAGGKHRDDVIQDLCRDCKLRAHDARSSPARKDPWWEDDPWKHKRKG</sequence>
<feature type="compositionally biased region" description="Basic and acidic residues" evidence="1">
    <location>
        <begin position="53"/>
        <end position="71"/>
    </location>
</feature>
<dbReference type="AlphaFoldDB" id="A0A507ADG9"/>
<evidence type="ECO:0000313" key="3">
    <source>
        <dbReference type="Proteomes" id="UP000319257"/>
    </source>
</evidence>
<dbReference type="GeneID" id="41978417"/>
<proteinExistence type="predicted"/>
<gene>
    <name evidence="2" type="ORF">E0L32_010970</name>
</gene>
<reference evidence="2 3" key="1">
    <citation type="submission" date="2019-06" db="EMBL/GenBank/DDBJ databases">
        <title>Draft genome sequence of the filamentous fungus Phialemoniopsis curvata isolated from diesel fuel.</title>
        <authorList>
            <person name="Varaljay V.A."/>
            <person name="Lyon W.J."/>
            <person name="Crouch A.L."/>
            <person name="Drake C.E."/>
            <person name="Hollomon J.M."/>
            <person name="Nadeau L.J."/>
            <person name="Nunn H.S."/>
            <person name="Stevenson B.S."/>
            <person name="Bojanowski C.L."/>
            <person name="Crookes-Goodson W.J."/>
        </authorList>
    </citation>
    <scope>NUCLEOTIDE SEQUENCE [LARGE SCALE GENOMIC DNA]</scope>
    <source>
        <strain evidence="2 3">D216</strain>
    </source>
</reference>
<dbReference type="RefSeq" id="XP_030988786.1">
    <property type="nucleotide sequence ID" value="XM_031133646.1"/>
</dbReference>